<dbReference type="PANTHER" id="PTHR15020:SF50">
    <property type="entry name" value="UPF0659 PROTEIN YMR090W"/>
    <property type="match status" value="1"/>
</dbReference>
<dbReference type="PANTHER" id="PTHR15020">
    <property type="entry name" value="FLAVIN REDUCTASE-RELATED"/>
    <property type="match status" value="1"/>
</dbReference>
<gene>
    <name evidence="1" type="ORF">PHLGIDRAFT_72307</name>
</gene>
<sequence>MNVFALGASKNIGYFAAIRLLNKGATVTFLLRNTSVFDADETIQPFVRSGKARLVKGDALSIEDVARGWSEAQAASEAQHVDILMFSVGGVPESFHWRKGVQLKHPNLCSASLLNVVRTLPSNQRAPGAQPQFVVVTSTGITKASHDGLPFAMKGIYSYLLEGPHVDKFGMERLLAHCTGAPFDRDAYRTDLLPDGWQTLDGVPPQGALKNILIVRPAWLTDGPAKADEPKDKGAPYKIQKGDNAKLGWTISRKDVAHFIVERGLASWDEWQGQVVSLSY</sequence>
<proteinExistence type="predicted"/>
<dbReference type="SUPFAM" id="SSF51735">
    <property type="entry name" value="NAD(P)-binding Rossmann-fold domains"/>
    <property type="match status" value="1"/>
</dbReference>
<dbReference type="Proteomes" id="UP000053257">
    <property type="component" value="Unassembled WGS sequence"/>
</dbReference>
<evidence type="ECO:0008006" key="3">
    <source>
        <dbReference type="Google" id="ProtNLM"/>
    </source>
</evidence>
<dbReference type="Gene3D" id="3.40.50.720">
    <property type="entry name" value="NAD(P)-binding Rossmann-like Domain"/>
    <property type="match status" value="1"/>
</dbReference>
<name>A0A0C3RXP0_PHLG1</name>
<evidence type="ECO:0000313" key="1">
    <source>
        <dbReference type="EMBL" id="KIP06716.1"/>
    </source>
</evidence>
<dbReference type="STRING" id="745531.A0A0C3RXP0"/>
<dbReference type="HOGENOM" id="CLU_066707_1_0_1"/>
<reference evidence="1 2" key="1">
    <citation type="journal article" date="2014" name="PLoS Genet.">
        <title>Analysis of the Phlebiopsis gigantea genome, transcriptome and secretome provides insight into its pioneer colonization strategies of wood.</title>
        <authorList>
            <person name="Hori C."/>
            <person name="Ishida T."/>
            <person name="Igarashi K."/>
            <person name="Samejima M."/>
            <person name="Suzuki H."/>
            <person name="Master E."/>
            <person name="Ferreira P."/>
            <person name="Ruiz-Duenas F.J."/>
            <person name="Held B."/>
            <person name="Canessa P."/>
            <person name="Larrondo L.F."/>
            <person name="Schmoll M."/>
            <person name="Druzhinina I.S."/>
            <person name="Kubicek C.P."/>
            <person name="Gaskell J.A."/>
            <person name="Kersten P."/>
            <person name="St John F."/>
            <person name="Glasner J."/>
            <person name="Sabat G."/>
            <person name="Splinter BonDurant S."/>
            <person name="Syed K."/>
            <person name="Yadav J."/>
            <person name="Mgbeahuruike A.C."/>
            <person name="Kovalchuk A."/>
            <person name="Asiegbu F.O."/>
            <person name="Lackner G."/>
            <person name="Hoffmeister D."/>
            <person name="Rencoret J."/>
            <person name="Gutierrez A."/>
            <person name="Sun H."/>
            <person name="Lindquist E."/>
            <person name="Barry K."/>
            <person name="Riley R."/>
            <person name="Grigoriev I.V."/>
            <person name="Henrissat B."/>
            <person name="Kues U."/>
            <person name="Berka R.M."/>
            <person name="Martinez A.T."/>
            <person name="Covert S.F."/>
            <person name="Blanchette R.A."/>
            <person name="Cullen D."/>
        </authorList>
    </citation>
    <scope>NUCLEOTIDE SEQUENCE [LARGE SCALE GENOMIC DNA]</scope>
    <source>
        <strain evidence="1 2">11061_1 CR5-6</strain>
    </source>
</reference>
<dbReference type="EMBL" id="KN840512">
    <property type="protein sequence ID" value="KIP06716.1"/>
    <property type="molecule type" value="Genomic_DNA"/>
</dbReference>
<accession>A0A0C3RXP0</accession>
<evidence type="ECO:0000313" key="2">
    <source>
        <dbReference type="Proteomes" id="UP000053257"/>
    </source>
</evidence>
<dbReference type="InterPro" id="IPR036291">
    <property type="entry name" value="NAD(P)-bd_dom_sf"/>
</dbReference>
<organism evidence="1 2">
    <name type="scientific">Phlebiopsis gigantea (strain 11061_1 CR5-6)</name>
    <name type="common">White-rot fungus</name>
    <name type="synonym">Peniophora gigantea</name>
    <dbReference type="NCBI Taxonomy" id="745531"/>
    <lineage>
        <taxon>Eukaryota</taxon>
        <taxon>Fungi</taxon>
        <taxon>Dikarya</taxon>
        <taxon>Basidiomycota</taxon>
        <taxon>Agaricomycotina</taxon>
        <taxon>Agaricomycetes</taxon>
        <taxon>Polyporales</taxon>
        <taxon>Phanerochaetaceae</taxon>
        <taxon>Phlebiopsis</taxon>
    </lineage>
</organism>
<dbReference type="AlphaFoldDB" id="A0A0C3RXP0"/>
<keyword evidence="2" id="KW-1185">Reference proteome</keyword>
<protein>
    <recommendedName>
        <fullName evidence="3">NAD(P)-binding domain-containing protein</fullName>
    </recommendedName>
</protein>
<dbReference type="OrthoDB" id="63935at2759"/>